<dbReference type="AlphaFoldDB" id="E6PIK8"/>
<comment type="caution">
    <text evidence="1">The sequence shown here is derived from an EMBL/GenBank/DDBJ whole genome shotgun (WGS) entry which is preliminary data.</text>
</comment>
<proteinExistence type="predicted"/>
<evidence type="ECO:0000313" key="1">
    <source>
        <dbReference type="EMBL" id="CBH76298.1"/>
    </source>
</evidence>
<protein>
    <submittedName>
        <fullName evidence="1">Uncharacterized protein</fullName>
    </submittedName>
</protein>
<organism evidence="1">
    <name type="scientific">mine drainage metagenome</name>
    <dbReference type="NCBI Taxonomy" id="410659"/>
    <lineage>
        <taxon>unclassified sequences</taxon>
        <taxon>metagenomes</taxon>
        <taxon>ecological metagenomes</taxon>
    </lineage>
</organism>
<reference evidence="1" key="1">
    <citation type="submission" date="2009-10" db="EMBL/GenBank/DDBJ databases">
        <title>Diversity of trophic interactions inside an arsenic-rich microbial ecosystem.</title>
        <authorList>
            <person name="Bertin P.N."/>
            <person name="Heinrich-Salmeron A."/>
            <person name="Pelletier E."/>
            <person name="Goulhen-Chollet F."/>
            <person name="Arsene-Ploetze F."/>
            <person name="Gallien S."/>
            <person name="Calteau A."/>
            <person name="Vallenet D."/>
            <person name="Casiot C."/>
            <person name="Chane-Woon-Ming B."/>
            <person name="Giloteaux L."/>
            <person name="Barakat M."/>
            <person name="Bonnefoy V."/>
            <person name="Bruneel O."/>
            <person name="Chandler M."/>
            <person name="Cleiss J."/>
            <person name="Duran R."/>
            <person name="Elbaz-Poulichet F."/>
            <person name="Fonknechten N."/>
            <person name="Lauga B."/>
            <person name="Mornico D."/>
            <person name="Ortet P."/>
            <person name="Schaeffer C."/>
            <person name="Siguier P."/>
            <person name="Alexander Thil Smith A."/>
            <person name="Van Dorsselaer A."/>
            <person name="Weissenbach J."/>
            <person name="Medigue C."/>
            <person name="Le Paslier D."/>
        </authorList>
    </citation>
    <scope>NUCLEOTIDE SEQUENCE</scope>
</reference>
<sequence length="90" mass="9589">MIRAVLLAEALTSPSPAPSPIASPAAVPSPQASVQPVSAFMQVPKDWMLDDRIRILSPVTQIRFQAMKPYDGSNEAINVTEDDAPTTGTL</sequence>
<name>E6PIK8_9ZZZZ</name>
<dbReference type="EMBL" id="CABL01000019">
    <property type="protein sequence ID" value="CBH76298.1"/>
    <property type="molecule type" value="Genomic_DNA"/>
</dbReference>
<gene>
    <name evidence="1" type="ORF">CARN1_0778</name>
</gene>
<accession>E6PIK8</accession>